<dbReference type="EMBL" id="JANAKD010001690">
    <property type="protein sequence ID" value="KAJ3477162.1"/>
    <property type="molecule type" value="Genomic_DNA"/>
</dbReference>
<protein>
    <submittedName>
        <fullName evidence="1">Uncharacterized protein</fullName>
    </submittedName>
</protein>
<organism evidence="1 2">
    <name type="scientific">Lecanicillium saksenae</name>
    <dbReference type="NCBI Taxonomy" id="468837"/>
    <lineage>
        <taxon>Eukaryota</taxon>
        <taxon>Fungi</taxon>
        <taxon>Dikarya</taxon>
        <taxon>Ascomycota</taxon>
        <taxon>Pezizomycotina</taxon>
        <taxon>Sordariomycetes</taxon>
        <taxon>Hypocreomycetidae</taxon>
        <taxon>Hypocreales</taxon>
        <taxon>Cordycipitaceae</taxon>
        <taxon>Lecanicillium</taxon>
    </lineage>
</organism>
<accession>A0ACC1QJC7</accession>
<reference evidence="1" key="1">
    <citation type="submission" date="2022-07" db="EMBL/GenBank/DDBJ databases">
        <title>Genome Sequence of Lecanicillium saksenae.</title>
        <authorList>
            <person name="Buettner E."/>
        </authorList>
    </citation>
    <scope>NUCLEOTIDE SEQUENCE</scope>
    <source>
        <strain evidence="1">VT-O1</strain>
    </source>
</reference>
<comment type="caution">
    <text evidence="1">The sequence shown here is derived from an EMBL/GenBank/DDBJ whole genome shotgun (WGS) entry which is preliminary data.</text>
</comment>
<evidence type="ECO:0000313" key="2">
    <source>
        <dbReference type="Proteomes" id="UP001148737"/>
    </source>
</evidence>
<gene>
    <name evidence="1" type="ORF">NLG97_g8911</name>
</gene>
<evidence type="ECO:0000313" key="1">
    <source>
        <dbReference type="EMBL" id="KAJ3477162.1"/>
    </source>
</evidence>
<dbReference type="Proteomes" id="UP001148737">
    <property type="component" value="Unassembled WGS sequence"/>
</dbReference>
<keyword evidence="2" id="KW-1185">Reference proteome</keyword>
<name>A0ACC1QJC7_9HYPO</name>
<sequence>MATCIQIPITLPSDGTLSNDALHTIIATFLPQEWSSVDPSSLTVTHHTGYANTNCVVERPATSPSLDAPRKVFVKINGELDGEIAVFKHLVPDKHQEAQLCHDYGQTGRGPHMYGFFQTQDGAYGRVDEFLEARNLTAQDVEDAGVREDVARAQAAFHAMKTTRERRPVEEV</sequence>
<proteinExistence type="predicted"/>